<feature type="domain" description="Topo IA-type catalytic" evidence="12">
    <location>
        <begin position="132"/>
        <end position="567"/>
    </location>
</feature>
<feature type="site" description="Interaction with DNA" evidence="10">
    <location>
        <position position="142"/>
    </location>
</feature>
<keyword evidence="6" id="KW-0460">Magnesium</keyword>
<keyword evidence="4" id="KW-0863">Zinc-finger</keyword>
<dbReference type="GO" id="GO:0003677">
    <property type="term" value="F:DNA binding"/>
    <property type="evidence" value="ECO:0007669"/>
    <property type="project" value="UniProtKB-KW"/>
</dbReference>
<feature type="site" description="Interaction with DNA" evidence="10">
    <location>
        <position position="306"/>
    </location>
</feature>
<evidence type="ECO:0000256" key="7">
    <source>
        <dbReference type="ARBA" id="ARBA00023029"/>
    </source>
</evidence>
<evidence type="ECO:0000259" key="11">
    <source>
        <dbReference type="PROSITE" id="PS50880"/>
    </source>
</evidence>
<keyword evidence="14" id="KW-1185">Reference proteome</keyword>
<dbReference type="CDD" id="cd03363">
    <property type="entry name" value="TOPRIM_TopoIA_TopoI"/>
    <property type="match status" value="1"/>
</dbReference>
<evidence type="ECO:0000256" key="10">
    <source>
        <dbReference type="HAMAP-Rule" id="MF_00952"/>
    </source>
</evidence>
<dbReference type="Pfam" id="PF01131">
    <property type="entry name" value="Topoisom_bac"/>
    <property type="match status" value="1"/>
</dbReference>
<dbReference type="PANTHER" id="PTHR42785:SF1">
    <property type="entry name" value="DNA TOPOISOMERASE"/>
    <property type="match status" value="1"/>
</dbReference>
<evidence type="ECO:0000256" key="3">
    <source>
        <dbReference type="ARBA" id="ARBA00022723"/>
    </source>
</evidence>
<dbReference type="SMART" id="SM00436">
    <property type="entry name" value="TOP1Bc"/>
    <property type="match status" value="1"/>
</dbReference>
<accession>A0A0C1MU18</accession>
<dbReference type="Pfam" id="PF13368">
    <property type="entry name" value="Toprim_C_rpt"/>
    <property type="match status" value="2"/>
</dbReference>
<dbReference type="GO" id="GO:0006265">
    <property type="term" value="P:DNA topological change"/>
    <property type="evidence" value="ECO:0007669"/>
    <property type="project" value="UniProtKB-UniRule"/>
</dbReference>
<dbReference type="CDD" id="cd00186">
    <property type="entry name" value="TOP1Ac"/>
    <property type="match status" value="1"/>
</dbReference>
<feature type="region of interest" description="Interaction with DNA" evidence="10">
    <location>
        <begin position="166"/>
        <end position="171"/>
    </location>
</feature>
<feature type="site" description="Interaction with DNA" evidence="10">
    <location>
        <position position="146"/>
    </location>
</feature>
<dbReference type="GO" id="GO:0003917">
    <property type="term" value="F:DNA topoisomerase type I (single strand cut, ATP-independent) activity"/>
    <property type="evidence" value="ECO:0007669"/>
    <property type="project" value="UniProtKB-UniRule"/>
</dbReference>
<dbReference type="Proteomes" id="UP000031258">
    <property type="component" value="Unassembled WGS sequence"/>
</dbReference>
<dbReference type="AlphaFoldDB" id="A0A0C1MU18"/>
<dbReference type="PROSITE" id="PS52039">
    <property type="entry name" value="TOPO_IA_2"/>
    <property type="match status" value="1"/>
</dbReference>
<comment type="catalytic activity">
    <reaction evidence="1 10">
        <text>ATP-independent breakage of single-stranded DNA, followed by passage and rejoining.</text>
        <dbReference type="EC" id="5.6.2.1"/>
    </reaction>
</comment>
<dbReference type="Gene3D" id="2.70.20.10">
    <property type="entry name" value="Topoisomerase I, domain 3"/>
    <property type="match status" value="1"/>
</dbReference>
<evidence type="ECO:0000256" key="4">
    <source>
        <dbReference type="ARBA" id="ARBA00022771"/>
    </source>
</evidence>
<evidence type="ECO:0000259" key="12">
    <source>
        <dbReference type="PROSITE" id="PS52039"/>
    </source>
</evidence>
<dbReference type="InterPro" id="IPR006171">
    <property type="entry name" value="TOPRIM_dom"/>
</dbReference>
<dbReference type="PROSITE" id="PS50880">
    <property type="entry name" value="TOPRIM"/>
    <property type="match status" value="1"/>
</dbReference>
<feature type="active site" description="O-(5'-phospho-DNA)-tyrosine intermediate" evidence="10">
    <location>
        <position position="304"/>
    </location>
</feature>
<feature type="site" description="Interaction with DNA" evidence="10">
    <location>
        <position position="158"/>
    </location>
</feature>
<evidence type="ECO:0000313" key="14">
    <source>
        <dbReference type="Proteomes" id="UP000031258"/>
    </source>
</evidence>
<feature type="site" description="Interaction with DNA" evidence="10">
    <location>
        <position position="499"/>
    </location>
</feature>
<dbReference type="SUPFAM" id="SSF56712">
    <property type="entry name" value="Prokaryotic type I DNA topoisomerase"/>
    <property type="match status" value="1"/>
</dbReference>
<dbReference type="EMBL" id="JSWE01000092">
    <property type="protein sequence ID" value="KIE05587.1"/>
    <property type="molecule type" value="Genomic_DNA"/>
</dbReference>
<dbReference type="Pfam" id="PF01396">
    <property type="entry name" value="Zn_ribbon_Top1"/>
    <property type="match status" value="1"/>
</dbReference>
<dbReference type="HAMAP" id="MF_00952">
    <property type="entry name" value="Topoisom_1_prok"/>
    <property type="match status" value="1"/>
</dbReference>
<dbReference type="SMART" id="SM00493">
    <property type="entry name" value="TOPRIM"/>
    <property type="match status" value="1"/>
</dbReference>
<dbReference type="InterPro" id="IPR003601">
    <property type="entry name" value="Topo_IA_2"/>
</dbReference>
<dbReference type="SUPFAM" id="SSF57783">
    <property type="entry name" value="Zinc beta-ribbon"/>
    <property type="match status" value="1"/>
</dbReference>
<dbReference type="InterPro" id="IPR023405">
    <property type="entry name" value="Topo_IA_core_domain"/>
</dbReference>
<evidence type="ECO:0000256" key="6">
    <source>
        <dbReference type="ARBA" id="ARBA00022842"/>
    </source>
</evidence>
<sequence length="777" mass="87755">MDLLIVESPAKAKTLGKYLGKDFSVLSSYGHVRSLPSESGSVDPDKEFAMHYEVMSKSAKHVEAIVKKVKDVDTIYLATDPDREGEAISWHILEILKKKKALKPTSKVKRVVFHEITKKAVLDAVSNPRDIDMSLVDAQQARLALDYLVGFTLSPVLWRKLPGSRSAGRVQSVALRLIVEREEEVERFKTQEYWSIEAEFAAKKNETFLATLVEYKGEKLEKLTIGDKETAYNIIDVLNKKHYSISEIEKKKSTRNPSPPFTTSTLIQEAARKFGFSAKKTSMVAQKLYEGIEIAGEAKGLITYMRTDSVNLSDEAVTDIRGEIEKSFGKNYIPSAARFYKTKSKNAQEAHEAIRPTNIALKPSEIRQYLETDFYKLYELIWKRTIACQMRSAELDITSVIIKDDDKIGTFRASGSIITFDGFLKVYREDKDDEDEEKTNLLPNLKQGEDLNLENLNGEQHFTQPPPRYTEASLVKKLEELGIGRPSTYPSILSILQERNYVVLEKKRFVPEVRGRIVSAFLVLNFAKYVEYGFTANLENALDDVANGEKLWKAVLKEFWSEFKPKTEEVLKYKNQDVLANLENHLRGFLFPDSPGEVKCPKCSNGTLHLRLGSFGSFIGCSNYPQCDYIQNLGASGNQQEGDEGKDEKIKAEAPQVIGVDEKSGKEIFLKKGPYGHYLQIGEDSLKKRVSLPKMFSPENVDLKIAEFLFSLPKILGKHPETGEEIKLGIGKFGPYVQRGKNFTSVKEKNLMEIDLPQALDIISASANKPKKTFKKK</sequence>
<proteinExistence type="inferred from homology"/>
<dbReference type="STRING" id="86105.NF27_DP01310"/>
<dbReference type="InterPro" id="IPR034149">
    <property type="entry name" value="TOPRIM_TopoI"/>
</dbReference>
<keyword evidence="9 10" id="KW-0413">Isomerase</keyword>
<dbReference type="InterPro" id="IPR013826">
    <property type="entry name" value="Topo_IA_cen_sub3"/>
</dbReference>
<evidence type="ECO:0000256" key="5">
    <source>
        <dbReference type="ARBA" id="ARBA00022833"/>
    </source>
</evidence>
<organism evidence="13 14">
    <name type="scientific">Candidatus Jidaibacter acanthamoebae</name>
    <dbReference type="NCBI Taxonomy" id="86105"/>
    <lineage>
        <taxon>Bacteria</taxon>
        <taxon>Pseudomonadati</taxon>
        <taxon>Pseudomonadota</taxon>
        <taxon>Alphaproteobacteria</taxon>
        <taxon>Rickettsiales</taxon>
        <taxon>Candidatus Midichloriaceae</taxon>
        <taxon>Candidatus Jidaibacter</taxon>
    </lineage>
</organism>
<dbReference type="InterPro" id="IPR023406">
    <property type="entry name" value="Topo_IA_AS"/>
</dbReference>
<gene>
    <name evidence="13" type="primary">topA_2</name>
    <name evidence="10" type="synonym">topA</name>
    <name evidence="13" type="ORF">NF27_DP01310</name>
</gene>
<dbReference type="EC" id="5.6.2.1" evidence="10"/>
<dbReference type="Gene3D" id="3.40.50.140">
    <property type="match status" value="1"/>
</dbReference>
<dbReference type="InterPro" id="IPR000380">
    <property type="entry name" value="Topo_IA"/>
</dbReference>
<dbReference type="InterPro" id="IPR005733">
    <property type="entry name" value="TopoI_bac-type"/>
</dbReference>
<comment type="function">
    <text evidence="10">Releases the supercoiling and torsional tension of DNA, which is introduced during the DNA replication and transcription, by transiently cleaving and rejoining one strand of the DNA duplex. Introduces a single-strand break via transesterification at a target site in duplex DNA. The scissile phosphodiester is attacked by the catalytic tyrosine of the enzyme, resulting in the formation of a DNA-(5'-phosphotyrosyl)-enzyme intermediate and the expulsion of a 3'-OH DNA strand. The free DNA strand then undergoes passage around the unbroken strand, thus removing DNA supercoils. Finally, in the religation step, the DNA 3'-OH attacks the covalent intermediate to expel the active-site tyrosine and restore the DNA phosphodiester backbone.</text>
</comment>
<evidence type="ECO:0000313" key="13">
    <source>
        <dbReference type="EMBL" id="KIE05587.1"/>
    </source>
</evidence>
<dbReference type="GO" id="GO:0008270">
    <property type="term" value="F:zinc ion binding"/>
    <property type="evidence" value="ECO:0007669"/>
    <property type="project" value="UniProtKB-KW"/>
</dbReference>
<name>A0A0C1MU18_9RICK</name>
<comment type="similarity">
    <text evidence="2 10">Belongs to the type IA topoisomerase family.</text>
</comment>
<dbReference type="Gene3D" id="1.10.290.10">
    <property type="entry name" value="Topoisomerase I, domain 4"/>
    <property type="match status" value="1"/>
</dbReference>
<evidence type="ECO:0000256" key="9">
    <source>
        <dbReference type="ARBA" id="ARBA00023235"/>
    </source>
</evidence>
<dbReference type="PROSITE" id="PS00396">
    <property type="entry name" value="TOPO_IA_1"/>
    <property type="match status" value="1"/>
</dbReference>
<keyword evidence="8 10" id="KW-0238">DNA-binding</keyword>
<dbReference type="GO" id="GO:0005694">
    <property type="term" value="C:chromosome"/>
    <property type="evidence" value="ECO:0007669"/>
    <property type="project" value="InterPro"/>
</dbReference>
<keyword evidence="3" id="KW-0479">Metal-binding</keyword>
<dbReference type="Gene3D" id="3.30.65.10">
    <property type="entry name" value="Bacterial Topoisomerase I, domain 1"/>
    <property type="match status" value="1"/>
</dbReference>
<dbReference type="InterPro" id="IPR025589">
    <property type="entry name" value="Toprim_C_rpt"/>
</dbReference>
<evidence type="ECO:0000256" key="1">
    <source>
        <dbReference type="ARBA" id="ARBA00000213"/>
    </source>
</evidence>
<dbReference type="InterPro" id="IPR013824">
    <property type="entry name" value="Topo_IA_cen_sub1"/>
</dbReference>
<dbReference type="PATRIC" id="fig|86105.3.peg.679"/>
<dbReference type="NCBIfam" id="TIGR01051">
    <property type="entry name" value="topA_bact"/>
    <property type="match status" value="1"/>
</dbReference>
<evidence type="ECO:0000256" key="8">
    <source>
        <dbReference type="ARBA" id="ARBA00023125"/>
    </source>
</evidence>
<dbReference type="InterPro" id="IPR003602">
    <property type="entry name" value="Topo_IA_DNA-bd_dom"/>
</dbReference>
<dbReference type="InterPro" id="IPR028612">
    <property type="entry name" value="Topoisom_1_IA"/>
</dbReference>
<dbReference type="Gene3D" id="1.10.460.10">
    <property type="entry name" value="Topoisomerase I, domain 2"/>
    <property type="match status" value="1"/>
</dbReference>
<keyword evidence="5" id="KW-0862">Zinc</keyword>
<comment type="caution">
    <text evidence="10">Lacks conserved residue(s) required for the propagation of feature annotation.</text>
</comment>
<dbReference type="InterPro" id="IPR013498">
    <property type="entry name" value="Topo_IA_Znf"/>
</dbReference>
<dbReference type="PANTHER" id="PTHR42785">
    <property type="entry name" value="DNA TOPOISOMERASE, TYPE IA, CORE"/>
    <property type="match status" value="1"/>
</dbReference>
<dbReference type="RefSeq" id="WP_039455829.1">
    <property type="nucleotide sequence ID" value="NZ_JSWE01000092.1"/>
</dbReference>
<dbReference type="SMART" id="SM00437">
    <property type="entry name" value="TOP1Ac"/>
    <property type="match status" value="1"/>
</dbReference>
<dbReference type="Pfam" id="PF01751">
    <property type="entry name" value="Toprim"/>
    <property type="match status" value="1"/>
</dbReference>
<dbReference type="OrthoDB" id="9804262at2"/>
<dbReference type="PRINTS" id="PR00417">
    <property type="entry name" value="PRTPISMRASEI"/>
</dbReference>
<comment type="caution">
    <text evidence="13">The sequence shown here is derived from an EMBL/GenBank/DDBJ whole genome shotgun (WGS) entry which is preliminary data.</text>
</comment>
<reference evidence="13 14" key="1">
    <citation type="submission" date="2014-11" db="EMBL/GenBank/DDBJ databases">
        <title>A Rickettsiales Symbiont of Amoebae With Ancient Features.</title>
        <authorList>
            <person name="Schulz F."/>
            <person name="Martijn J."/>
            <person name="Wascher F."/>
            <person name="Kostanjsek R."/>
            <person name="Ettema T.J."/>
            <person name="Horn M."/>
        </authorList>
    </citation>
    <scope>NUCLEOTIDE SEQUENCE [LARGE SCALE GENOMIC DNA]</scope>
    <source>
        <strain evidence="13 14">UWC36</strain>
    </source>
</reference>
<protein>
    <recommendedName>
        <fullName evidence="10">DNA topoisomerase 1</fullName>
        <ecNumber evidence="10">5.6.2.1</ecNumber>
    </recommendedName>
    <alternativeName>
        <fullName evidence="10">DNA topoisomerase I</fullName>
    </alternativeName>
</protein>
<dbReference type="InterPro" id="IPR013497">
    <property type="entry name" value="Topo_IA_cen"/>
</dbReference>
<comment type="subunit">
    <text evidence="10">Monomer.</text>
</comment>
<evidence type="ECO:0000256" key="2">
    <source>
        <dbReference type="ARBA" id="ARBA00009446"/>
    </source>
</evidence>
<dbReference type="InterPro" id="IPR013825">
    <property type="entry name" value="Topo_IA_cen_sub2"/>
</dbReference>
<feature type="domain" description="Toprim" evidence="11">
    <location>
        <begin position="1"/>
        <end position="116"/>
    </location>
</feature>
<keyword evidence="7 10" id="KW-0799">Topoisomerase</keyword>
<feature type="site" description="Interaction with DNA" evidence="10">
    <location>
        <position position="31"/>
    </location>
</feature>